<dbReference type="OrthoDB" id="3066035at2759"/>
<organism evidence="1 2">
    <name type="scientific">Mycena sanguinolenta</name>
    <dbReference type="NCBI Taxonomy" id="230812"/>
    <lineage>
        <taxon>Eukaryota</taxon>
        <taxon>Fungi</taxon>
        <taxon>Dikarya</taxon>
        <taxon>Basidiomycota</taxon>
        <taxon>Agaricomycotina</taxon>
        <taxon>Agaricomycetes</taxon>
        <taxon>Agaricomycetidae</taxon>
        <taxon>Agaricales</taxon>
        <taxon>Marasmiineae</taxon>
        <taxon>Mycenaceae</taxon>
        <taxon>Mycena</taxon>
    </lineage>
</organism>
<dbReference type="Proteomes" id="UP000623467">
    <property type="component" value="Unassembled WGS sequence"/>
</dbReference>
<keyword evidence="2" id="KW-1185">Reference proteome</keyword>
<reference evidence="1" key="1">
    <citation type="submission" date="2020-05" db="EMBL/GenBank/DDBJ databases">
        <title>Mycena genomes resolve the evolution of fungal bioluminescence.</title>
        <authorList>
            <person name="Tsai I.J."/>
        </authorList>
    </citation>
    <scope>NUCLEOTIDE SEQUENCE</scope>
    <source>
        <strain evidence="1">160909Yilan</strain>
    </source>
</reference>
<name>A0A8H7DD98_9AGAR</name>
<accession>A0A8H7DD98</accession>
<comment type="caution">
    <text evidence="1">The sequence shown here is derived from an EMBL/GenBank/DDBJ whole genome shotgun (WGS) entry which is preliminary data.</text>
</comment>
<evidence type="ECO:0000313" key="1">
    <source>
        <dbReference type="EMBL" id="KAF7367346.1"/>
    </source>
</evidence>
<sequence>MGLLIFLKFPIMSSQPSPTSAGTLTQRDLMRIKKEEQRAKTRDRMARFRAKLKELPLEEQEAVHERARLARARYRAKCVSSPSSYSLSYLRKCNSVIALSCGCVLGKKEPGACGTSSLLVN</sequence>
<evidence type="ECO:0000313" key="2">
    <source>
        <dbReference type="Proteomes" id="UP000623467"/>
    </source>
</evidence>
<dbReference type="EMBL" id="JACAZH010000005">
    <property type="protein sequence ID" value="KAF7367346.1"/>
    <property type="molecule type" value="Genomic_DNA"/>
</dbReference>
<dbReference type="AlphaFoldDB" id="A0A8H7DD98"/>
<gene>
    <name evidence="1" type="ORF">MSAN_00797000</name>
</gene>
<protein>
    <submittedName>
        <fullName evidence="1">Uncharacterized protein</fullName>
    </submittedName>
</protein>
<proteinExistence type="predicted"/>